<dbReference type="GO" id="GO:0005524">
    <property type="term" value="F:ATP binding"/>
    <property type="evidence" value="ECO:0007669"/>
    <property type="project" value="UniProtKB-UniRule"/>
</dbReference>
<dbReference type="OrthoDB" id="5867511at2759"/>
<evidence type="ECO:0000256" key="3">
    <source>
        <dbReference type="ARBA" id="ARBA00022692"/>
    </source>
</evidence>
<keyword evidence="6" id="KW-1133">Transmembrane helix</keyword>
<accession>A0A0D8XAS3</accession>
<evidence type="ECO:0000256" key="10">
    <source>
        <dbReference type="PROSITE-ProRule" id="PRU10141"/>
    </source>
</evidence>
<evidence type="ECO:0000256" key="2">
    <source>
        <dbReference type="ARBA" id="ARBA00022614"/>
    </source>
</evidence>
<protein>
    <recommendedName>
        <fullName evidence="13">Death domain protein</fullName>
    </recommendedName>
</protein>
<evidence type="ECO:0000313" key="12">
    <source>
        <dbReference type="Proteomes" id="UP000053766"/>
    </source>
</evidence>
<name>A0A0D8XAS3_DICVI</name>
<evidence type="ECO:0000256" key="4">
    <source>
        <dbReference type="ARBA" id="ARBA00022729"/>
    </source>
</evidence>
<keyword evidence="7" id="KW-0472">Membrane</keyword>
<dbReference type="InterPro" id="IPR011009">
    <property type="entry name" value="Kinase-like_dom_sf"/>
</dbReference>
<keyword evidence="9" id="KW-0325">Glycoprotein</keyword>
<keyword evidence="3" id="KW-0812">Transmembrane</keyword>
<comment type="subcellular location">
    <subcellularLocation>
        <location evidence="1">Membrane</location>
        <topology evidence="1">Single-pass membrane protein</topology>
    </subcellularLocation>
</comment>
<dbReference type="GO" id="GO:0016020">
    <property type="term" value="C:membrane"/>
    <property type="evidence" value="ECO:0007669"/>
    <property type="project" value="UniProtKB-SubCell"/>
</dbReference>
<dbReference type="PROSITE" id="PS00107">
    <property type="entry name" value="PROTEIN_KINASE_ATP"/>
    <property type="match status" value="1"/>
</dbReference>
<evidence type="ECO:0000256" key="9">
    <source>
        <dbReference type="ARBA" id="ARBA00023180"/>
    </source>
</evidence>
<dbReference type="Gene3D" id="1.10.533.10">
    <property type="entry name" value="Death Domain, Fas"/>
    <property type="match status" value="1"/>
</dbReference>
<keyword evidence="5" id="KW-0677">Repeat</keyword>
<gene>
    <name evidence="11" type="ORF">DICVIV_12337</name>
</gene>
<reference evidence="12" key="2">
    <citation type="journal article" date="2016" name="Sci. Rep.">
        <title>Dictyocaulus viviparus genome, variome and transcriptome elucidate lungworm biology and support future intervention.</title>
        <authorList>
            <person name="McNulty S.N."/>
            <person name="Strube C."/>
            <person name="Rosa B.A."/>
            <person name="Martin J.C."/>
            <person name="Tyagi R."/>
            <person name="Choi Y.J."/>
            <person name="Wang Q."/>
            <person name="Hallsworth Pepin K."/>
            <person name="Zhang X."/>
            <person name="Ozersky P."/>
            <person name="Wilson R.K."/>
            <person name="Sternberg P.W."/>
            <person name="Gasser R.B."/>
            <person name="Mitreva M."/>
        </authorList>
    </citation>
    <scope>NUCLEOTIDE SEQUENCE [LARGE SCALE GENOMIC DNA]</scope>
    <source>
        <strain evidence="12">HannoverDv2000</strain>
    </source>
</reference>
<evidence type="ECO:0000256" key="5">
    <source>
        <dbReference type="ARBA" id="ARBA00022737"/>
    </source>
</evidence>
<dbReference type="SUPFAM" id="SSF47986">
    <property type="entry name" value="DEATH domain"/>
    <property type="match status" value="1"/>
</dbReference>
<keyword evidence="12" id="KW-1185">Reference proteome</keyword>
<keyword evidence="2" id="KW-0433">Leucine-rich repeat</keyword>
<evidence type="ECO:0000256" key="6">
    <source>
        <dbReference type="ARBA" id="ARBA00022989"/>
    </source>
</evidence>
<organism evidence="11 12">
    <name type="scientific">Dictyocaulus viviparus</name>
    <name type="common">Bovine lungworm</name>
    <dbReference type="NCBI Taxonomy" id="29172"/>
    <lineage>
        <taxon>Eukaryota</taxon>
        <taxon>Metazoa</taxon>
        <taxon>Ecdysozoa</taxon>
        <taxon>Nematoda</taxon>
        <taxon>Chromadorea</taxon>
        <taxon>Rhabditida</taxon>
        <taxon>Rhabditina</taxon>
        <taxon>Rhabditomorpha</taxon>
        <taxon>Strongyloidea</taxon>
        <taxon>Metastrongylidae</taxon>
        <taxon>Dictyocaulus</taxon>
    </lineage>
</organism>
<dbReference type="STRING" id="29172.A0A0D8XAS3"/>
<evidence type="ECO:0000256" key="7">
    <source>
        <dbReference type="ARBA" id="ARBA00023136"/>
    </source>
</evidence>
<proteinExistence type="predicted"/>
<dbReference type="SUPFAM" id="SSF56112">
    <property type="entry name" value="Protein kinase-like (PK-like)"/>
    <property type="match status" value="1"/>
</dbReference>
<dbReference type="InterPro" id="IPR052422">
    <property type="entry name" value="Auxin_Ser/Thr_Kinase"/>
</dbReference>
<evidence type="ECO:0000313" key="11">
    <source>
        <dbReference type="EMBL" id="KJH41690.1"/>
    </source>
</evidence>
<evidence type="ECO:0000256" key="1">
    <source>
        <dbReference type="ARBA" id="ARBA00004167"/>
    </source>
</evidence>
<dbReference type="AlphaFoldDB" id="A0A0D8XAS3"/>
<feature type="binding site" evidence="10">
    <location>
        <position position="229"/>
    </location>
    <ligand>
        <name>ATP</name>
        <dbReference type="ChEBI" id="CHEBI:30616"/>
    </ligand>
</feature>
<keyword evidence="10" id="KW-0067">ATP-binding</keyword>
<dbReference type="Proteomes" id="UP000053766">
    <property type="component" value="Unassembled WGS sequence"/>
</dbReference>
<reference evidence="11 12" key="1">
    <citation type="submission" date="2013-11" db="EMBL/GenBank/DDBJ databases">
        <title>Draft genome of the bovine lungworm Dictyocaulus viviparus.</title>
        <authorList>
            <person name="Mitreva M."/>
        </authorList>
    </citation>
    <scope>NUCLEOTIDE SEQUENCE [LARGE SCALE GENOMIC DNA]</scope>
    <source>
        <strain evidence="11 12">HannoverDv2000</strain>
    </source>
</reference>
<dbReference type="PANTHER" id="PTHR47986:SF34">
    <property type="entry name" value="RECEPTOR-LIKE KINASE TMK2"/>
    <property type="match status" value="1"/>
</dbReference>
<dbReference type="Gene3D" id="3.30.200.20">
    <property type="entry name" value="Phosphorylase Kinase, domain 1"/>
    <property type="match status" value="1"/>
</dbReference>
<keyword evidence="10" id="KW-0547">Nucleotide-binding</keyword>
<evidence type="ECO:0008006" key="13">
    <source>
        <dbReference type="Google" id="ProtNLM"/>
    </source>
</evidence>
<dbReference type="InterPro" id="IPR011029">
    <property type="entry name" value="DEATH-like_dom_sf"/>
</dbReference>
<evidence type="ECO:0000256" key="8">
    <source>
        <dbReference type="ARBA" id="ARBA00023170"/>
    </source>
</evidence>
<keyword evidence="8" id="KW-0675">Receptor</keyword>
<dbReference type="EMBL" id="KN716778">
    <property type="protein sequence ID" value="KJH41690.1"/>
    <property type="molecule type" value="Genomic_DNA"/>
</dbReference>
<dbReference type="PANTHER" id="PTHR47986">
    <property type="entry name" value="OSJNBA0070M12.3 PROTEIN"/>
    <property type="match status" value="1"/>
</dbReference>
<keyword evidence="4" id="KW-0732">Signal</keyword>
<sequence>MSSYIKTVDENAPAHTLPYETMRDLSRVLDAGDTWIELATRMPDITTQDVEGCRQFNSTHRGSPSEYLLRIWASKGFSILSLYNLFAITRMVRCMRIIHHLLPECHHYLEDYNFSVDTWDPCYLNFNEKQSQWRHVSPKVQKNEYVENASPLDSIGSCSRSWVESPTSEPTSAGIVSDPIWSVLQSTLTVPYTDLQEATSNFSDENVIGRGGYGVVYVGEWKHTKIAVKRFMTSGTKCGQVGFSMQPQTVAKKNICFTVYKLIQVYCFFIVV</sequence>
<dbReference type="InterPro" id="IPR017441">
    <property type="entry name" value="Protein_kinase_ATP_BS"/>
</dbReference>